<dbReference type="EMBL" id="CAEZSU010000183">
    <property type="protein sequence ID" value="CAB4560658.1"/>
    <property type="molecule type" value="Genomic_DNA"/>
</dbReference>
<dbReference type="Pfam" id="PF01243">
    <property type="entry name" value="PNPOx_N"/>
    <property type="match status" value="1"/>
</dbReference>
<sequence>MLRTSLWVISAGNGKCAPTCEQCSTSGRCCIAYLRRKFRESIEPSKVGKMCFAIGVTEADPLNCGCGRIHHFASKFPLSSNLFRIPKKERRRDHVGIGVAKNATATEYVKVNTRKAQLCTTCVGGAVEHEGPAHFANWPGNGFGSFDLRHLSFPSTGICGPFRPTGMRTLRARRQMVTPITLGVTVLRSAQRGGTMADEEPQRGVKQRNKIVMSQEEIDEFLSGRRSMTMSTINSDGSIHSIAMWYGFLEGCIGIESKAKAQKVMNLRRNPNLTVLVEDGETYETLRGVTLIGKAEIIDDPDRMFELGISVFDRYMAPYTEEMKGAVEMMLHKRVVVKLNVERTISWDHRKLGGGY</sequence>
<dbReference type="InterPro" id="IPR052019">
    <property type="entry name" value="F420H2_bilvrd_red/Heme_oxyg"/>
</dbReference>
<dbReference type="GO" id="GO:0005829">
    <property type="term" value="C:cytosol"/>
    <property type="evidence" value="ECO:0007669"/>
    <property type="project" value="TreeGrafter"/>
</dbReference>
<proteinExistence type="predicted"/>
<gene>
    <name evidence="3" type="ORF">UFOPK1495_01479</name>
</gene>
<dbReference type="InterPro" id="IPR012349">
    <property type="entry name" value="Split_barrel_FMN-bd"/>
</dbReference>
<dbReference type="InterPro" id="IPR011576">
    <property type="entry name" value="Pyridox_Oxase_N"/>
</dbReference>
<name>A0A6J6DGY8_9ZZZZ</name>
<reference evidence="3" key="1">
    <citation type="submission" date="2020-05" db="EMBL/GenBank/DDBJ databases">
        <authorList>
            <person name="Chiriac C."/>
            <person name="Salcher M."/>
            <person name="Ghai R."/>
            <person name="Kavagutti S V."/>
        </authorList>
    </citation>
    <scope>NUCLEOTIDE SEQUENCE</scope>
</reference>
<evidence type="ECO:0000256" key="1">
    <source>
        <dbReference type="ARBA" id="ARBA00023002"/>
    </source>
</evidence>
<evidence type="ECO:0000259" key="2">
    <source>
        <dbReference type="Pfam" id="PF01243"/>
    </source>
</evidence>
<dbReference type="PANTHER" id="PTHR35176:SF6">
    <property type="entry name" value="HEME OXYGENASE HI_0854-RELATED"/>
    <property type="match status" value="1"/>
</dbReference>
<accession>A0A6J6DGY8</accession>
<dbReference type="Gene3D" id="2.30.110.10">
    <property type="entry name" value="Electron Transport, Fmn-binding Protein, Chain A"/>
    <property type="match status" value="1"/>
</dbReference>
<keyword evidence="1" id="KW-0560">Oxidoreductase</keyword>
<dbReference type="AlphaFoldDB" id="A0A6J6DGY8"/>
<feature type="domain" description="Pyridoxamine 5'-phosphate oxidase N-terminal" evidence="2">
    <location>
        <begin position="215"/>
        <end position="347"/>
    </location>
</feature>
<dbReference type="PANTHER" id="PTHR35176">
    <property type="entry name" value="HEME OXYGENASE HI_0854-RELATED"/>
    <property type="match status" value="1"/>
</dbReference>
<evidence type="ECO:0000313" key="3">
    <source>
        <dbReference type="EMBL" id="CAB4560658.1"/>
    </source>
</evidence>
<dbReference type="GO" id="GO:0016627">
    <property type="term" value="F:oxidoreductase activity, acting on the CH-CH group of donors"/>
    <property type="evidence" value="ECO:0007669"/>
    <property type="project" value="TreeGrafter"/>
</dbReference>
<organism evidence="3">
    <name type="scientific">freshwater metagenome</name>
    <dbReference type="NCBI Taxonomy" id="449393"/>
    <lineage>
        <taxon>unclassified sequences</taxon>
        <taxon>metagenomes</taxon>
        <taxon>ecological metagenomes</taxon>
    </lineage>
</organism>
<protein>
    <submittedName>
        <fullName evidence="3">Unannotated protein</fullName>
    </submittedName>
</protein>
<dbReference type="SUPFAM" id="SSF50475">
    <property type="entry name" value="FMN-binding split barrel"/>
    <property type="match status" value="1"/>
</dbReference>
<dbReference type="GO" id="GO:0070967">
    <property type="term" value="F:coenzyme F420 binding"/>
    <property type="evidence" value="ECO:0007669"/>
    <property type="project" value="TreeGrafter"/>
</dbReference>